<proteinExistence type="predicted"/>
<keyword evidence="1" id="KW-0812">Transmembrane</keyword>
<keyword evidence="1" id="KW-1133">Transmembrane helix</keyword>
<feature type="transmembrane region" description="Helical" evidence="1">
    <location>
        <begin position="6"/>
        <end position="22"/>
    </location>
</feature>
<keyword evidence="3" id="KW-1185">Reference proteome</keyword>
<evidence type="ECO:0008006" key="4">
    <source>
        <dbReference type="Google" id="ProtNLM"/>
    </source>
</evidence>
<accession>A0ABW5Z5P7</accession>
<gene>
    <name evidence="2" type="ORF">ACFSX9_00345</name>
</gene>
<name>A0ABW5Z5P7_9FLAO</name>
<evidence type="ECO:0000313" key="2">
    <source>
        <dbReference type="EMBL" id="MFD2907172.1"/>
    </source>
</evidence>
<dbReference type="Proteomes" id="UP001597549">
    <property type="component" value="Unassembled WGS sequence"/>
</dbReference>
<dbReference type="RefSeq" id="WP_379802965.1">
    <property type="nucleotide sequence ID" value="NZ_JBHUOL010000001.1"/>
</dbReference>
<dbReference type="EMBL" id="JBHUOL010000001">
    <property type="protein sequence ID" value="MFD2907172.1"/>
    <property type="molecule type" value="Genomic_DNA"/>
</dbReference>
<sequence>MKKLIIISFSLLIIFVLILFFLKRKEISRKIAAEDLTIYLYFDSYSRQFGYPDNKVSFQKFINYYEQVNKKKSKVWSYEYELISSEDSVKINLKSFYFYNNPSILKFAKLK</sequence>
<protein>
    <recommendedName>
        <fullName evidence="4">Lipoprotein</fullName>
    </recommendedName>
</protein>
<reference evidence="3" key="1">
    <citation type="journal article" date="2019" name="Int. J. Syst. Evol. Microbiol.">
        <title>The Global Catalogue of Microorganisms (GCM) 10K type strain sequencing project: providing services to taxonomists for standard genome sequencing and annotation.</title>
        <authorList>
            <consortium name="The Broad Institute Genomics Platform"/>
            <consortium name="The Broad Institute Genome Sequencing Center for Infectious Disease"/>
            <person name="Wu L."/>
            <person name="Ma J."/>
        </authorList>
    </citation>
    <scope>NUCLEOTIDE SEQUENCE [LARGE SCALE GENOMIC DNA]</scope>
    <source>
        <strain evidence="3">KCTC 52644</strain>
    </source>
</reference>
<evidence type="ECO:0000313" key="3">
    <source>
        <dbReference type="Proteomes" id="UP001597549"/>
    </source>
</evidence>
<organism evidence="2 3">
    <name type="scientific">Flavobacterium ardleyense</name>
    <dbReference type="NCBI Taxonomy" id="2038737"/>
    <lineage>
        <taxon>Bacteria</taxon>
        <taxon>Pseudomonadati</taxon>
        <taxon>Bacteroidota</taxon>
        <taxon>Flavobacteriia</taxon>
        <taxon>Flavobacteriales</taxon>
        <taxon>Flavobacteriaceae</taxon>
        <taxon>Flavobacterium</taxon>
    </lineage>
</organism>
<evidence type="ECO:0000256" key="1">
    <source>
        <dbReference type="SAM" id="Phobius"/>
    </source>
</evidence>
<keyword evidence="1" id="KW-0472">Membrane</keyword>
<comment type="caution">
    <text evidence="2">The sequence shown here is derived from an EMBL/GenBank/DDBJ whole genome shotgun (WGS) entry which is preliminary data.</text>
</comment>